<protein>
    <submittedName>
        <fullName evidence="2">Uncharacterized protein</fullName>
    </submittedName>
</protein>
<sequence length="88" mass="10904">MAAGWLVEIWDHWWQRWRQEDHRWEWAKSRRIVPQREGWHHSQEDVQPEQGDNGDRSCVVMRAPGKGNRRRWTEAWWRKTECLVKQVT</sequence>
<name>A0AAN7ULN8_9PEZI</name>
<evidence type="ECO:0000256" key="1">
    <source>
        <dbReference type="SAM" id="MobiDB-lite"/>
    </source>
</evidence>
<gene>
    <name evidence="2" type="ORF">RRF57_010733</name>
</gene>
<dbReference type="EMBL" id="JAWHQM010000047">
    <property type="protein sequence ID" value="KAK5635020.1"/>
    <property type="molecule type" value="Genomic_DNA"/>
</dbReference>
<organism evidence="2 3">
    <name type="scientific">Xylaria bambusicola</name>
    <dbReference type="NCBI Taxonomy" id="326684"/>
    <lineage>
        <taxon>Eukaryota</taxon>
        <taxon>Fungi</taxon>
        <taxon>Dikarya</taxon>
        <taxon>Ascomycota</taxon>
        <taxon>Pezizomycotina</taxon>
        <taxon>Sordariomycetes</taxon>
        <taxon>Xylariomycetidae</taxon>
        <taxon>Xylariales</taxon>
        <taxon>Xylariaceae</taxon>
        <taxon>Xylaria</taxon>
    </lineage>
</organism>
<comment type="caution">
    <text evidence="2">The sequence shown here is derived from an EMBL/GenBank/DDBJ whole genome shotgun (WGS) entry which is preliminary data.</text>
</comment>
<feature type="region of interest" description="Disordered" evidence="1">
    <location>
        <begin position="36"/>
        <end position="61"/>
    </location>
</feature>
<dbReference type="AlphaFoldDB" id="A0AAN7ULN8"/>
<dbReference type="Proteomes" id="UP001305414">
    <property type="component" value="Unassembled WGS sequence"/>
</dbReference>
<keyword evidence="3" id="KW-1185">Reference proteome</keyword>
<evidence type="ECO:0000313" key="3">
    <source>
        <dbReference type="Proteomes" id="UP001305414"/>
    </source>
</evidence>
<reference evidence="2 3" key="1">
    <citation type="submission" date="2023-10" db="EMBL/GenBank/DDBJ databases">
        <title>Draft genome sequence of Xylaria bambusicola isolate GMP-LS, the root and basal stem rot pathogen of sugarcane in Indonesia.</title>
        <authorList>
            <person name="Selvaraj P."/>
            <person name="Muralishankar V."/>
            <person name="Muruganantham S."/>
            <person name="Sp S."/>
            <person name="Haryani S."/>
            <person name="Lau K.J.X."/>
            <person name="Naqvi N.I."/>
        </authorList>
    </citation>
    <scope>NUCLEOTIDE SEQUENCE [LARGE SCALE GENOMIC DNA]</scope>
    <source>
        <strain evidence="2">GMP-LS</strain>
    </source>
</reference>
<accession>A0AAN7ULN8</accession>
<evidence type="ECO:0000313" key="2">
    <source>
        <dbReference type="EMBL" id="KAK5635020.1"/>
    </source>
</evidence>
<proteinExistence type="predicted"/>